<organism evidence="3 4">
    <name type="scientific">Dreissena polymorpha</name>
    <name type="common">Zebra mussel</name>
    <name type="synonym">Mytilus polymorpha</name>
    <dbReference type="NCBI Taxonomy" id="45954"/>
    <lineage>
        <taxon>Eukaryota</taxon>
        <taxon>Metazoa</taxon>
        <taxon>Spiralia</taxon>
        <taxon>Lophotrochozoa</taxon>
        <taxon>Mollusca</taxon>
        <taxon>Bivalvia</taxon>
        <taxon>Autobranchia</taxon>
        <taxon>Heteroconchia</taxon>
        <taxon>Euheterodonta</taxon>
        <taxon>Imparidentia</taxon>
        <taxon>Neoheterodontei</taxon>
        <taxon>Myida</taxon>
        <taxon>Dreissenoidea</taxon>
        <taxon>Dreissenidae</taxon>
        <taxon>Dreissena</taxon>
    </lineage>
</organism>
<proteinExistence type="predicted"/>
<feature type="region of interest" description="Disordered" evidence="1">
    <location>
        <begin position="78"/>
        <end position="131"/>
    </location>
</feature>
<reference evidence="3" key="1">
    <citation type="journal article" date="2019" name="bioRxiv">
        <title>The Genome of the Zebra Mussel, Dreissena polymorpha: A Resource for Invasive Species Research.</title>
        <authorList>
            <person name="McCartney M.A."/>
            <person name="Auch B."/>
            <person name="Kono T."/>
            <person name="Mallez S."/>
            <person name="Zhang Y."/>
            <person name="Obille A."/>
            <person name="Becker A."/>
            <person name="Abrahante J.E."/>
            <person name="Garbe J."/>
            <person name="Badalamenti J.P."/>
            <person name="Herman A."/>
            <person name="Mangelson H."/>
            <person name="Liachko I."/>
            <person name="Sullivan S."/>
            <person name="Sone E.D."/>
            <person name="Koren S."/>
            <person name="Silverstein K.A.T."/>
            <person name="Beckman K.B."/>
            <person name="Gohl D.M."/>
        </authorList>
    </citation>
    <scope>NUCLEOTIDE SEQUENCE</scope>
    <source>
        <strain evidence="3">Duluth1</strain>
        <tissue evidence="3">Whole animal</tissue>
    </source>
</reference>
<sequence>MVSCPSMNDTISCADGCCGNVSDQKCCDSEILTESSLVIICIIAGVLVIAVAAALIICITSKNKNRVVRISPRHRTTIHQEREISRRRAFPKPPPYSELPPQYEGPPSAESPVTPLPGSTLHRTESIRSTNGIRIHASGANDSRQNNIHCSTDPPPYLSVIAESRSNWSVPYTSGELGGPETESGSIYYGNLASGSQQREAYRNDNRISERTARRTNALENIRSYHVSL</sequence>
<accession>A0A9D4KQV3</accession>
<evidence type="ECO:0000256" key="2">
    <source>
        <dbReference type="SAM" id="Phobius"/>
    </source>
</evidence>
<gene>
    <name evidence="3" type="ORF">DPMN_116994</name>
</gene>
<dbReference type="EMBL" id="JAIWYP010000004">
    <property type="protein sequence ID" value="KAH3843476.1"/>
    <property type="molecule type" value="Genomic_DNA"/>
</dbReference>
<comment type="caution">
    <text evidence="3">The sequence shown here is derived from an EMBL/GenBank/DDBJ whole genome shotgun (WGS) entry which is preliminary data.</text>
</comment>
<dbReference type="Proteomes" id="UP000828390">
    <property type="component" value="Unassembled WGS sequence"/>
</dbReference>
<reference evidence="3" key="2">
    <citation type="submission" date="2020-11" db="EMBL/GenBank/DDBJ databases">
        <authorList>
            <person name="McCartney M.A."/>
            <person name="Auch B."/>
            <person name="Kono T."/>
            <person name="Mallez S."/>
            <person name="Becker A."/>
            <person name="Gohl D.M."/>
            <person name="Silverstein K.A.T."/>
            <person name="Koren S."/>
            <person name="Bechman K.B."/>
            <person name="Herman A."/>
            <person name="Abrahante J.E."/>
            <person name="Garbe J."/>
        </authorList>
    </citation>
    <scope>NUCLEOTIDE SEQUENCE</scope>
    <source>
        <strain evidence="3">Duluth1</strain>
        <tissue evidence="3">Whole animal</tissue>
    </source>
</reference>
<keyword evidence="2" id="KW-0812">Transmembrane</keyword>
<evidence type="ECO:0000313" key="3">
    <source>
        <dbReference type="EMBL" id="KAH3843476.1"/>
    </source>
</evidence>
<feature type="transmembrane region" description="Helical" evidence="2">
    <location>
        <begin position="37"/>
        <end position="59"/>
    </location>
</feature>
<evidence type="ECO:0000313" key="4">
    <source>
        <dbReference type="Proteomes" id="UP000828390"/>
    </source>
</evidence>
<evidence type="ECO:0000256" key="1">
    <source>
        <dbReference type="SAM" id="MobiDB-lite"/>
    </source>
</evidence>
<keyword evidence="2" id="KW-1133">Transmembrane helix</keyword>
<dbReference type="AlphaFoldDB" id="A0A9D4KQV3"/>
<protein>
    <submittedName>
        <fullName evidence="3">Uncharacterized protein</fullName>
    </submittedName>
</protein>
<keyword evidence="2" id="KW-0472">Membrane</keyword>
<keyword evidence="4" id="KW-1185">Reference proteome</keyword>
<name>A0A9D4KQV3_DREPO</name>